<dbReference type="Pfam" id="PF00814">
    <property type="entry name" value="TsaD"/>
    <property type="match status" value="1"/>
</dbReference>
<dbReference type="OrthoDB" id="9809995at2"/>
<dbReference type="GO" id="GO:0002949">
    <property type="term" value="P:tRNA threonylcarbamoyladenosine modification"/>
    <property type="evidence" value="ECO:0007669"/>
    <property type="project" value="InterPro"/>
</dbReference>
<name>A0A2Z2NVM5_9GAMM</name>
<evidence type="ECO:0000256" key="1">
    <source>
        <dbReference type="ARBA" id="ARBA00010493"/>
    </source>
</evidence>
<dbReference type="NCBIfam" id="TIGR03725">
    <property type="entry name" value="T6A_YeaZ"/>
    <property type="match status" value="1"/>
</dbReference>
<feature type="domain" description="Gcp-like" evidence="4">
    <location>
        <begin position="29"/>
        <end position="223"/>
    </location>
</feature>
<keyword evidence="6" id="KW-1185">Reference proteome</keyword>
<dbReference type="Gene3D" id="3.30.420.40">
    <property type="match status" value="2"/>
</dbReference>
<dbReference type="InterPro" id="IPR022496">
    <property type="entry name" value="T6A_TsaB"/>
</dbReference>
<gene>
    <name evidence="5" type="primary">tsaB</name>
    <name evidence="5" type="ORF">IMCC3135_26190</name>
</gene>
<proteinExistence type="inferred from homology"/>
<organism evidence="5 6">
    <name type="scientific">Granulosicoccus antarcticus IMCC3135</name>
    <dbReference type="NCBI Taxonomy" id="1192854"/>
    <lineage>
        <taxon>Bacteria</taxon>
        <taxon>Pseudomonadati</taxon>
        <taxon>Pseudomonadota</taxon>
        <taxon>Gammaproteobacteria</taxon>
        <taxon>Chromatiales</taxon>
        <taxon>Granulosicoccaceae</taxon>
        <taxon>Granulosicoccus</taxon>
    </lineage>
</organism>
<evidence type="ECO:0000259" key="4">
    <source>
        <dbReference type="Pfam" id="PF00814"/>
    </source>
</evidence>
<accession>A0A2Z2NVM5</accession>
<dbReference type="CDD" id="cd24032">
    <property type="entry name" value="ASKHA_NBD_TsaB"/>
    <property type="match status" value="1"/>
</dbReference>
<dbReference type="PANTHER" id="PTHR11735:SF11">
    <property type="entry name" value="TRNA THREONYLCARBAMOYLADENOSINE BIOSYNTHESIS PROTEIN TSAB"/>
    <property type="match status" value="1"/>
</dbReference>
<dbReference type="InterPro" id="IPR000905">
    <property type="entry name" value="Gcp-like_dom"/>
</dbReference>
<comment type="similarity">
    <text evidence="1">Belongs to the KAE1 / TsaD family. TsaB subfamily.</text>
</comment>
<sequence length="238" mass="25123">MNLLAIETSTDACSVGLSLDGQLLLDHRMAPQQHGALVLPMIDALMSEAGLAPTQLDGVVFGRGPGSFTGVRIGVALTQGIALGADVGVVGISTLQSVAQGCFRQHGDTELAVCLDARMSEVYFSAFVLDEANLMQAVMDEQVIPPADMPHLPVDRNWQWAGSGAECYGELLASDFAVDASRIRADCWPMAEDLLTLGGAIARAGGLVSPEQAMPVYLRDKVAQTTVERAEQAALRKA</sequence>
<evidence type="ECO:0000256" key="3">
    <source>
        <dbReference type="ARBA" id="ARBA00032446"/>
    </source>
</evidence>
<protein>
    <recommendedName>
        <fullName evidence="2">tRNA threonylcarbamoyladenosine biosynthesis protein TsaB</fullName>
    </recommendedName>
    <alternativeName>
        <fullName evidence="3">t(6)A37 threonylcarbamoyladenosine biosynthesis protein TsaB</fullName>
    </alternativeName>
</protein>
<dbReference type="InterPro" id="IPR043129">
    <property type="entry name" value="ATPase_NBD"/>
</dbReference>
<evidence type="ECO:0000313" key="6">
    <source>
        <dbReference type="Proteomes" id="UP000250079"/>
    </source>
</evidence>
<evidence type="ECO:0000313" key="5">
    <source>
        <dbReference type="EMBL" id="ASJ75293.1"/>
    </source>
</evidence>
<dbReference type="PANTHER" id="PTHR11735">
    <property type="entry name" value="TRNA N6-ADENOSINE THREONYLCARBAMOYLTRANSFERASE"/>
    <property type="match status" value="1"/>
</dbReference>
<reference evidence="5 6" key="1">
    <citation type="submission" date="2016-12" db="EMBL/GenBank/DDBJ databases">
        <authorList>
            <person name="Song W.-J."/>
            <person name="Kurnit D.M."/>
        </authorList>
    </citation>
    <scope>NUCLEOTIDE SEQUENCE [LARGE SCALE GENOMIC DNA]</scope>
    <source>
        <strain evidence="5 6">IMCC3135</strain>
    </source>
</reference>
<dbReference type="EMBL" id="CP018632">
    <property type="protein sequence ID" value="ASJ75293.1"/>
    <property type="molecule type" value="Genomic_DNA"/>
</dbReference>
<dbReference type="GO" id="GO:0005829">
    <property type="term" value="C:cytosol"/>
    <property type="evidence" value="ECO:0007669"/>
    <property type="project" value="TreeGrafter"/>
</dbReference>
<dbReference type="KEGG" id="gai:IMCC3135_26190"/>
<dbReference type="RefSeq" id="WP_088920224.1">
    <property type="nucleotide sequence ID" value="NZ_CP018632.1"/>
</dbReference>
<dbReference type="AlphaFoldDB" id="A0A2Z2NVM5"/>
<evidence type="ECO:0000256" key="2">
    <source>
        <dbReference type="ARBA" id="ARBA00019012"/>
    </source>
</evidence>
<dbReference type="Proteomes" id="UP000250079">
    <property type="component" value="Chromosome"/>
</dbReference>
<dbReference type="SUPFAM" id="SSF53067">
    <property type="entry name" value="Actin-like ATPase domain"/>
    <property type="match status" value="2"/>
</dbReference>